<dbReference type="PANTHER" id="PTHR18964:SF149">
    <property type="entry name" value="BIFUNCTIONAL UDP-N-ACETYLGLUCOSAMINE 2-EPIMERASE_N-ACETYLMANNOSAMINE KINASE"/>
    <property type="match status" value="1"/>
</dbReference>
<dbReference type="AlphaFoldDB" id="A0A0A5GFS3"/>
<keyword evidence="6 9" id="KW-0418">Kinase</keyword>
<evidence type="ECO:0000256" key="4">
    <source>
        <dbReference type="ARBA" id="ARBA00022679"/>
    </source>
</evidence>
<gene>
    <name evidence="9" type="ORF">N781_05715</name>
</gene>
<dbReference type="PROSITE" id="PS01125">
    <property type="entry name" value="ROK"/>
    <property type="match status" value="1"/>
</dbReference>
<comment type="similarity">
    <text evidence="1">Belongs to the ROK (NagC/XylR) family.</text>
</comment>
<organism evidence="9 10">
    <name type="scientific">Pontibacillus halophilus JSM 076056 = DSM 19796</name>
    <dbReference type="NCBI Taxonomy" id="1385510"/>
    <lineage>
        <taxon>Bacteria</taxon>
        <taxon>Bacillati</taxon>
        <taxon>Bacillota</taxon>
        <taxon>Bacilli</taxon>
        <taxon>Bacillales</taxon>
        <taxon>Bacillaceae</taxon>
        <taxon>Pontibacillus</taxon>
    </lineage>
</organism>
<dbReference type="SUPFAM" id="SSF53067">
    <property type="entry name" value="Actin-like ATPase domain"/>
    <property type="match status" value="1"/>
</dbReference>
<dbReference type="GO" id="GO:0005737">
    <property type="term" value="C:cytoplasm"/>
    <property type="evidence" value="ECO:0007669"/>
    <property type="project" value="InterPro"/>
</dbReference>
<keyword evidence="10" id="KW-1185">Reference proteome</keyword>
<dbReference type="STRING" id="1385510.GCA_000425205_02724"/>
<protein>
    <recommendedName>
        <fullName evidence="3">Glucokinase</fullName>
        <ecNumber evidence="2">2.7.1.2</ecNumber>
    </recommendedName>
    <alternativeName>
        <fullName evidence="8">Glucose kinase</fullName>
    </alternativeName>
</protein>
<evidence type="ECO:0000256" key="2">
    <source>
        <dbReference type="ARBA" id="ARBA00012323"/>
    </source>
</evidence>
<dbReference type="EMBL" id="AVPE01000012">
    <property type="protein sequence ID" value="KGX90869.1"/>
    <property type="molecule type" value="Genomic_DNA"/>
</dbReference>
<evidence type="ECO:0000313" key="10">
    <source>
        <dbReference type="Proteomes" id="UP000030528"/>
    </source>
</evidence>
<dbReference type="eggNOG" id="COG1940">
    <property type="taxonomic scope" value="Bacteria"/>
</dbReference>
<evidence type="ECO:0000256" key="1">
    <source>
        <dbReference type="ARBA" id="ARBA00006479"/>
    </source>
</evidence>
<dbReference type="Proteomes" id="UP000030528">
    <property type="component" value="Unassembled WGS sequence"/>
</dbReference>
<dbReference type="OrthoDB" id="9810372at2"/>
<dbReference type="GO" id="GO:0004340">
    <property type="term" value="F:glucokinase activity"/>
    <property type="evidence" value="ECO:0007669"/>
    <property type="project" value="UniProtKB-EC"/>
</dbReference>
<dbReference type="RefSeq" id="WP_026801029.1">
    <property type="nucleotide sequence ID" value="NZ_AULI01000012.1"/>
</dbReference>
<keyword evidence="4" id="KW-0808">Transferase</keyword>
<keyword evidence="5" id="KW-0547">Nucleotide-binding</keyword>
<dbReference type="Gene3D" id="3.30.420.40">
    <property type="match status" value="2"/>
</dbReference>
<dbReference type="InterPro" id="IPR004654">
    <property type="entry name" value="ROK_glcA"/>
</dbReference>
<dbReference type="NCBIfam" id="TIGR00744">
    <property type="entry name" value="ROK_glcA_fam"/>
    <property type="match status" value="1"/>
</dbReference>
<dbReference type="InterPro" id="IPR000600">
    <property type="entry name" value="ROK"/>
</dbReference>
<dbReference type="InterPro" id="IPR049874">
    <property type="entry name" value="ROK_cs"/>
</dbReference>
<keyword evidence="7" id="KW-0067">ATP-binding</keyword>
<proteinExistence type="inferred from homology"/>
<dbReference type="GO" id="GO:0005524">
    <property type="term" value="F:ATP binding"/>
    <property type="evidence" value="ECO:0007669"/>
    <property type="project" value="UniProtKB-KW"/>
</dbReference>
<sequence length="317" mass="33478">MGEKKLIGVDIGGTTVKIAFITQEGEIMEKWEIPTVLENEGASIVQDIADSIGSKQAEQSLLHEEFAGIGVGAPGFIEEETGLIYEAVNIGWVNFELSKQLNEATGYPVYVQNDANLAALGENWKGSGEQYKNVLAITLGTGVGGGIVVNGEILNGTNGMGGEIGHMTIETNGGHPCNCGKTGCLETVASATHIARLARERQAESKYLQQLNASEISAKDVYEAADALDEVAQQVLDYVHYKLGMAIANLAIALNPAKIVIGGGVSKAGDRLLNPVRAYFDQYALKRTSEAVEFSIASLGNDAGVIGGAYLVKQGME</sequence>
<dbReference type="GO" id="GO:0006096">
    <property type="term" value="P:glycolytic process"/>
    <property type="evidence" value="ECO:0007669"/>
    <property type="project" value="InterPro"/>
</dbReference>
<dbReference type="Pfam" id="PF00480">
    <property type="entry name" value="ROK"/>
    <property type="match status" value="1"/>
</dbReference>
<reference evidence="9 10" key="1">
    <citation type="submission" date="2013-08" db="EMBL/GenBank/DDBJ databases">
        <authorList>
            <person name="Huang J."/>
            <person name="Wang G."/>
        </authorList>
    </citation>
    <scope>NUCLEOTIDE SEQUENCE [LARGE SCALE GENOMIC DNA]</scope>
    <source>
        <strain evidence="9 10">JSM 076056</strain>
    </source>
</reference>
<evidence type="ECO:0000313" key="9">
    <source>
        <dbReference type="EMBL" id="KGX90869.1"/>
    </source>
</evidence>
<dbReference type="PANTHER" id="PTHR18964">
    <property type="entry name" value="ROK (REPRESSOR, ORF, KINASE) FAMILY"/>
    <property type="match status" value="1"/>
</dbReference>
<dbReference type="InterPro" id="IPR043129">
    <property type="entry name" value="ATPase_NBD"/>
</dbReference>
<evidence type="ECO:0000256" key="5">
    <source>
        <dbReference type="ARBA" id="ARBA00022741"/>
    </source>
</evidence>
<evidence type="ECO:0000256" key="6">
    <source>
        <dbReference type="ARBA" id="ARBA00022777"/>
    </source>
</evidence>
<evidence type="ECO:0000256" key="8">
    <source>
        <dbReference type="ARBA" id="ARBA00032386"/>
    </source>
</evidence>
<dbReference type="EC" id="2.7.1.2" evidence="2"/>
<comment type="caution">
    <text evidence="9">The sequence shown here is derived from an EMBL/GenBank/DDBJ whole genome shotgun (WGS) entry which is preliminary data.</text>
</comment>
<evidence type="ECO:0000256" key="7">
    <source>
        <dbReference type="ARBA" id="ARBA00022840"/>
    </source>
</evidence>
<accession>A0A0A5GFS3</accession>
<name>A0A0A5GFS3_9BACI</name>
<evidence type="ECO:0000256" key="3">
    <source>
        <dbReference type="ARBA" id="ARBA00014701"/>
    </source>
</evidence>